<evidence type="ECO:0000313" key="4">
    <source>
        <dbReference type="Proteomes" id="UP000323188"/>
    </source>
</evidence>
<evidence type="ECO:0000313" key="3">
    <source>
        <dbReference type="EMBL" id="KAA2219640.1"/>
    </source>
</evidence>
<comment type="caution">
    <text evidence="3">The sequence shown here is derived from an EMBL/GenBank/DDBJ whole genome shotgun (WGS) entry which is preliminary data.</text>
</comment>
<dbReference type="RefSeq" id="WP_154918042.1">
    <property type="nucleotide sequence ID" value="NZ_VUOE01000001.1"/>
</dbReference>
<sequence>MKVIRSLFFWNFIFAFLTLSLFSCKKEEANPFIPLFNLRDSTTGIHFENNLVYDEQFNPYLYRNFYNGGGVALGDVNNDGLIDIYFTGNMVDNKLFLNKGNWQFEDITINAGVACPNVWSTGATFADINKDGLLDLYVCKAGKPEGSNRHNELFINNGDLTFTESSKEYGLDIEGLSVHSAFFDYDKDGDLDVYILNNSLRSIGGFDLKKDLRMIPDKNGNKFLRNDDGKFIDITHEVGIYSSKIGFGLGITLGDFNNDNWTDIFISNDFFERDYLYINDTKGGFTENLEEYFESISMGSMGADLADLDNDMLTDLIVTEMLPATEERKKTKTLFESWDKQQLAEKQGYFNQFARNALQKNLGNGSFLEVSRQANVSGTEWSWGALIFDMDNDGFKDIFVSNGIYKDLLDRDYLAFDANEEKIRNRIAQKEKNVITTLIDAMPSQAVANSVFRNKGNFNFENTVETWGLDTPSFSNGSAYGDLDNDGDLDLVVNNVNMPSFLYENTTDTLNQRSIQLEFFDKELRAIGAKAMIKSNGKVIGYGENFVSRGFQSSVPYGLHFGVGNRTKIDSLIITWPNGTVSTQTDLRTNQKYRIDQPNKKTSRLESLPSMEKYASPLGRINPLFHFKHTENRYIDFDNERLLPHMSSNEGPALTTADINADGKPDFFVGGAKNQAGKLFISNDNGYTEHAKPFLKDAGSEDTDAVFFDGDGDGDLDLYVCHGGKAFSPYSIELNDAYYINDGNSFIKSQSSPNFSSTFSSSVVTTSDFDKDGDIDLFVGERYKTNLYGLPGSGYILENDGKGNFATKENPLFKNLGMITDAQWGDVNGDGWDDLLVVGEWMPIKVFINKGGIFEDQSTAFGFSGSSGLWKAIELKDIDEDGDLDLIIGNIGRNAFYEKNMKIFIADFDGNGFQEQLICKERNGKYYPIADKDELVSQIPSLKKKFLYYKDYAKADMTMIFFQEQLAKCYIAELDIIESTLFINESGSFKAKVLPDEIQYAPVYAISMEDINDDGYQDLFLGGNQYMVKPQFGRYDASKGWAIFGPIISQNSEANVNPLFIEGQIRALEWVTLKGKKILTIGNNNEEVLFYEFKNNQ</sequence>
<dbReference type="PROSITE" id="PS51257">
    <property type="entry name" value="PROKAR_LIPOPROTEIN"/>
    <property type="match status" value="1"/>
</dbReference>
<dbReference type="Pfam" id="PF07593">
    <property type="entry name" value="UnbV_ASPIC"/>
    <property type="match status" value="1"/>
</dbReference>
<gene>
    <name evidence="3" type="ORF">F0361_08625</name>
</gene>
<evidence type="ECO:0000259" key="2">
    <source>
        <dbReference type="Pfam" id="PF07593"/>
    </source>
</evidence>
<dbReference type="InterPro" id="IPR027039">
    <property type="entry name" value="Crtac1"/>
</dbReference>
<dbReference type="InterPro" id="IPR011519">
    <property type="entry name" value="UnbV_ASPIC"/>
</dbReference>
<reference evidence="3 4" key="1">
    <citation type="submission" date="2019-09" db="EMBL/GenBank/DDBJ databases">
        <authorList>
            <person name="Khan S.A."/>
            <person name="Jeon C.O."/>
            <person name="Chun B.H."/>
            <person name="Jeong S.E."/>
        </authorList>
    </citation>
    <scope>NUCLEOTIDE SEQUENCE [LARGE SCALE GENOMIC DNA]</scope>
    <source>
        <strain evidence="3 4">KCTC 42508</strain>
    </source>
</reference>
<dbReference type="Pfam" id="PF13517">
    <property type="entry name" value="FG-GAP_3"/>
    <property type="match status" value="5"/>
</dbReference>
<dbReference type="InterPro" id="IPR028994">
    <property type="entry name" value="Integrin_alpha_N"/>
</dbReference>
<dbReference type="PANTHER" id="PTHR16026:SF0">
    <property type="entry name" value="CARTILAGE ACIDIC PROTEIN 1"/>
    <property type="match status" value="1"/>
</dbReference>
<evidence type="ECO:0000256" key="1">
    <source>
        <dbReference type="ARBA" id="ARBA00022729"/>
    </source>
</evidence>
<dbReference type="Gene3D" id="2.130.10.130">
    <property type="entry name" value="Integrin alpha, N-terminal"/>
    <property type="match status" value="4"/>
</dbReference>
<organism evidence="3 4">
    <name type="scientific">Maribacter flavus</name>
    <dbReference type="NCBI Taxonomy" id="1658664"/>
    <lineage>
        <taxon>Bacteria</taxon>
        <taxon>Pseudomonadati</taxon>
        <taxon>Bacteroidota</taxon>
        <taxon>Flavobacteriia</taxon>
        <taxon>Flavobacteriales</taxon>
        <taxon>Flavobacteriaceae</taxon>
        <taxon>Maribacter</taxon>
    </lineage>
</organism>
<protein>
    <submittedName>
        <fullName evidence="3">VCBS repeat-containing protein</fullName>
    </submittedName>
</protein>
<dbReference type="InterPro" id="IPR013517">
    <property type="entry name" value="FG-GAP"/>
</dbReference>
<dbReference type="EMBL" id="VUOE01000001">
    <property type="protein sequence ID" value="KAA2219640.1"/>
    <property type="molecule type" value="Genomic_DNA"/>
</dbReference>
<dbReference type="SUPFAM" id="SSF69318">
    <property type="entry name" value="Integrin alpha N-terminal domain"/>
    <property type="match status" value="3"/>
</dbReference>
<dbReference type="AlphaFoldDB" id="A0A5B2U0W0"/>
<dbReference type="Proteomes" id="UP000323188">
    <property type="component" value="Unassembled WGS sequence"/>
</dbReference>
<accession>A0A5B2U0W0</accession>
<name>A0A5B2U0W0_9FLAO</name>
<keyword evidence="1" id="KW-0732">Signal</keyword>
<dbReference type="PANTHER" id="PTHR16026">
    <property type="entry name" value="CARTILAGE ACIDIC PROTEIN 1"/>
    <property type="match status" value="1"/>
</dbReference>
<feature type="domain" description="ASPIC/UnbV" evidence="2">
    <location>
        <begin position="526"/>
        <end position="593"/>
    </location>
</feature>
<proteinExistence type="predicted"/>